<dbReference type="OrthoDB" id="10252009at2759"/>
<dbReference type="SUPFAM" id="SSF52799">
    <property type="entry name" value="(Phosphotyrosine protein) phosphatases II"/>
    <property type="match status" value="1"/>
</dbReference>
<dbReference type="InterPro" id="IPR000340">
    <property type="entry name" value="Dual-sp_phosphatase_cat-dom"/>
</dbReference>
<dbReference type="InterPro" id="IPR029021">
    <property type="entry name" value="Prot-tyrosine_phosphatase-like"/>
</dbReference>
<dbReference type="PANTHER" id="PTHR46377">
    <property type="entry name" value="DUAL SPECIFICITY PROTEIN PHOSPHATASE 19"/>
    <property type="match status" value="1"/>
</dbReference>
<dbReference type="GO" id="GO:0005737">
    <property type="term" value="C:cytoplasm"/>
    <property type="evidence" value="ECO:0007669"/>
    <property type="project" value="TreeGrafter"/>
</dbReference>
<dbReference type="PROSITE" id="PS50056">
    <property type="entry name" value="TYR_PHOSPHATASE_2"/>
    <property type="match status" value="1"/>
</dbReference>
<dbReference type="Gene3D" id="3.90.190.10">
    <property type="entry name" value="Protein tyrosine phosphatase superfamily"/>
    <property type="match status" value="1"/>
</dbReference>
<feature type="domain" description="Tyrosine specific protein phosphatases" evidence="4">
    <location>
        <begin position="132"/>
        <end position="192"/>
    </location>
</feature>
<dbReference type="Pfam" id="PF00782">
    <property type="entry name" value="DSPc"/>
    <property type="match status" value="1"/>
</dbReference>
<dbReference type="PANTHER" id="PTHR46377:SF1">
    <property type="entry name" value="DUAL SPECIFICITY PROTEIN PHOSPHATASE 19"/>
    <property type="match status" value="1"/>
</dbReference>
<dbReference type="SMART" id="SM00195">
    <property type="entry name" value="DSPc"/>
    <property type="match status" value="1"/>
</dbReference>
<evidence type="ECO:0000256" key="2">
    <source>
        <dbReference type="ARBA" id="ARBA00022912"/>
    </source>
</evidence>
<reference evidence="5" key="1">
    <citation type="submission" date="2020-06" db="EMBL/GenBank/DDBJ databases">
        <title>Draft genome of Bugula neritina, a colonial animal packing powerful symbionts and potential medicines.</title>
        <authorList>
            <person name="Rayko M."/>
        </authorList>
    </citation>
    <scope>NUCLEOTIDE SEQUENCE [LARGE SCALE GENOMIC DNA]</scope>
    <source>
        <strain evidence="5">Kwan_BN1</strain>
    </source>
</reference>
<sequence>MSLKLNNCDLIRKKSKLKPTTTLVTTCAGVQYTEQLSEMMRHRHCSRPANLILESSAHPGFVIDTKPDLDIGVVTSNLLIGSIDAASDKKLLELHKVTHILSVAPLKNYQVPIEAEHLCLDILDLPDTELSDYFTAAFEFIDKSISSGGCILIHCNAGVSRSAAITIAYLMHSKSMSYDSAWQLLKEKRPAINPNIGFIFQLKQFEHQKINK</sequence>
<dbReference type="InterPro" id="IPR016130">
    <property type="entry name" value="Tyr_Pase_AS"/>
</dbReference>
<evidence type="ECO:0000259" key="3">
    <source>
        <dbReference type="PROSITE" id="PS50054"/>
    </source>
</evidence>
<evidence type="ECO:0000313" key="5">
    <source>
        <dbReference type="EMBL" id="KAF6029784.1"/>
    </source>
</evidence>
<name>A0A7J7JVN8_BUGNE</name>
<accession>A0A7J7JVN8</accession>
<dbReference type="AlphaFoldDB" id="A0A7J7JVN8"/>
<dbReference type="PROSITE" id="PS50054">
    <property type="entry name" value="TYR_PHOSPHATASE_DUAL"/>
    <property type="match status" value="1"/>
</dbReference>
<proteinExistence type="predicted"/>
<organism evidence="5 6">
    <name type="scientific">Bugula neritina</name>
    <name type="common">Brown bryozoan</name>
    <name type="synonym">Sertularia neritina</name>
    <dbReference type="NCBI Taxonomy" id="10212"/>
    <lineage>
        <taxon>Eukaryota</taxon>
        <taxon>Metazoa</taxon>
        <taxon>Spiralia</taxon>
        <taxon>Lophotrochozoa</taxon>
        <taxon>Bryozoa</taxon>
        <taxon>Gymnolaemata</taxon>
        <taxon>Cheilostomatida</taxon>
        <taxon>Flustrina</taxon>
        <taxon>Buguloidea</taxon>
        <taxon>Bugulidae</taxon>
        <taxon>Bugula</taxon>
    </lineage>
</organism>
<dbReference type="CDD" id="cd14498">
    <property type="entry name" value="DSP"/>
    <property type="match status" value="1"/>
</dbReference>
<evidence type="ECO:0000313" key="6">
    <source>
        <dbReference type="Proteomes" id="UP000593567"/>
    </source>
</evidence>
<dbReference type="InterPro" id="IPR020422">
    <property type="entry name" value="TYR_PHOSPHATASE_DUAL_dom"/>
</dbReference>
<dbReference type="GO" id="GO:0008579">
    <property type="term" value="F:JUN kinase phosphatase activity"/>
    <property type="evidence" value="ECO:0007669"/>
    <property type="project" value="TreeGrafter"/>
</dbReference>
<evidence type="ECO:0000259" key="4">
    <source>
        <dbReference type="PROSITE" id="PS50056"/>
    </source>
</evidence>
<keyword evidence="2" id="KW-0904">Protein phosphatase</keyword>
<keyword evidence="1" id="KW-0378">Hydrolase</keyword>
<dbReference type="Proteomes" id="UP000593567">
    <property type="component" value="Unassembled WGS sequence"/>
</dbReference>
<protein>
    <submittedName>
        <fullName evidence="5">Uncharacterized protein</fullName>
    </submittedName>
</protein>
<keyword evidence="6" id="KW-1185">Reference proteome</keyword>
<dbReference type="PROSITE" id="PS00383">
    <property type="entry name" value="TYR_PHOSPHATASE_1"/>
    <property type="match status" value="1"/>
</dbReference>
<evidence type="ECO:0000256" key="1">
    <source>
        <dbReference type="ARBA" id="ARBA00022801"/>
    </source>
</evidence>
<gene>
    <name evidence="5" type="ORF">EB796_011882</name>
</gene>
<feature type="domain" description="Tyrosine-protein phosphatase" evidence="3">
    <location>
        <begin position="70"/>
        <end position="211"/>
    </location>
</feature>
<dbReference type="EMBL" id="VXIV02001786">
    <property type="protein sequence ID" value="KAF6029784.1"/>
    <property type="molecule type" value="Genomic_DNA"/>
</dbReference>
<dbReference type="InterPro" id="IPR000387">
    <property type="entry name" value="Tyr_Pase_dom"/>
</dbReference>
<comment type="caution">
    <text evidence="5">The sequence shown here is derived from an EMBL/GenBank/DDBJ whole genome shotgun (WGS) entry which is preliminary data.</text>
</comment>